<evidence type="ECO:0000313" key="8">
    <source>
        <dbReference type="Proteomes" id="UP000663090"/>
    </source>
</evidence>
<evidence type="ECO:0000256" key="5">
    <source>
        <dbReference type="ARBA" id="ARBA00022801"/>
    </source>
</evidence>
<dbReference type="PANTHER" id="PTHR38469:SF1">
    <property type="entry name" value="PERIPLASMIC PEPTIDASE SUBFAMILY S1B"/>
    <property type="match status" value="1"/>
</dbReference>
<evidence type="ECO:0000256" key="4">
    <source>
        <dbReference type="ARBA" id="ARBA00022729"/>
    </source>
</evidence>
<evidence type="ECO:0000256" key="3">
    <source>
        <dbReference type="ARBA" id="ARBA00022670"/>
    </source>
</evidence>
<evidence type="ECO:0000256" key="2">
    <source>
        <dbReference type="ARBA" id="ARBA00022438"/>
    </source>
</evidence>
<reference evidence="7 8" key="1">
    <citation type="submission" date="2021-02" db="EMBL/GenBank/DDBJ databases">
        <title>De Novo genome assembly of isolated myxobacteria.</title>
        <authorList>
            <person name="Stevens D.C."/>
        </authorList>
    </citation>
    <scope>NUCLEOTIDE SEQUENCE [LARGE SCALE GENOMIC DNA]</scope>
    <source>
        <strain evidence="7 8">SCHIC003</strain>
    </source>
</reference>
<evidence type="ECO:0000256" key="6">
    <source>
        <dbReference type="RuleBase" id="RU366067"/>
    </source>
</evidence>
<keyword evidence="5 6" id="KW-0378">Hydrolase</keyword>
<proteinExistence type="inferred from homology"/>
<organism evidence="7 8">
    <name type="scientific">Myxococcus landrumensis</name>
    <dbReference type="NCBI Taxonomy" id="2813577"/>
    <lineage>
        <taxon>Bacteria</taxon>
        <taxon>Pseudomonadati</taxon>
        <taxon>Myxococcota</taxon>
        <taxon>Myxococcia</taxon>
        <taxon>Myxococcales</taxon>
        <taxon>Cystobacterineae</taxon>
        <taxon>Myxococcaceae</taxon>
        <taxon>Myxococcus</taxon>
    </lineage>
</organism>
<keyword evidence="6" id="KW-0720">Serine protease</keyword>
<dbReference type="Pfam" id="PF10459">
    <property type="entry name" value="Peptidase_S46"/>
    <property type="match status" value="1"/>
</dbReference>
<gene>
    <name evidence="7" type="ORF">JY572_12035</name>
</gene>
<dbReference type="InterPro" id="IPR009003">
    <property type="entry name" value="Peptidase_S1_PA"/>
</dbReference>
<dbReference type="InterPro" id="IPR019500">
    <property type="entry name" value="Pep_S46"/>
</dbReference>
<comment type="similarity">
    <text evidence="1 6">Belongs to the peptidase S46 family.</text>
</comment>
<keyword evidence="4 6" id="KW-0732">Signal</keyword>
<dbReference type="InterPro" id="IPR043504">
    <property type="entry name" value="Peptidase_S1_PA_chymotrypsin"/>
</dbReference>
<dbReference type="Proteomes" id="UP000663090">
    <property type="component" value="Chromosome"/>
</dbReference>
<feature type="chain" id="PRO_5044957159" description="Dipeptidyl-peptidase" evidence="6">
    <location>
        <begin position="18"/>
        <end position="731"/>
    </location>
</feature>
<keyword evidence="3 6" id="KW-0645">Protease</keyword>
<dbReference type="Gene3D" id="2.40.10.10">
    <property type="entry name" value="Trypsin-like serine proteases"/>
    <property type="match status" value="1"/>
</dbReference>
<dbReference type="SUPFAM" id="SSF50494">
    <property type="entry name" value="Trypsin-like serine proteases"/>
    <property type="match status" value="1"/>
</dbReference>
<dbReference type="PANTHER" id="PTHR38469">
    <property type="entry name" value="PERIPLASMIC PEPTIDASE SUBFAMILY S1B"/>
    <property type="match status" value="1"/>
</dbReference>
<accession>A0ABX7ND52</accession>
<feature type="signal peptide" evidence="6">
    <location>
        <begin position="1"/>
        <end position="17"/>
    </location>
</feature>
<sequence>MKKTLLLLSLVAAPALAGEGKWTPQQVLELDPAWLRAQGLQVPPKKLWDPQRGTGLLAGAVNVGGCTGAFISSTGLIITNHHCAYGLIQEHSSPERDLLTSGFLASERKDELPGKGARVQVPRSFTDVTAQVRLAVPEGADDAVRYKAIERKQKELVAECEKRPATRCQVATFDGGVNFTLVDSVELLDARLVYAPPRGVGEFGGEEDNWMWPRHTGDFAIIRAYTAPDGSSAPYSEKNVPHKAEFFFPLSTEGVKPGDFVMVLGYPGRTYRALLAEEMAERQSRVYPRMRDVFGEAIRILEEEGEKDAAGKIAVASVLKGLHNGYKNAGGQLAGLKRGNIVEKQRQAEAEVAAWAAKKGSNIKSGAPWKAAVKAREELLAEQQANAKVFEREFLLGAVQRLGRGPAMAVSLSRLAAERAKPDMERRPEYMEREHARIKDRLEREQKNIFLPAEKRLLTAFVRRAQALGADERITSVDTHFGKVFVEKDVAAKVDAMFAGTRVMTLAERLKMVTETVEQLHARKDPMLAFGLDLARELEAMDEAVDRRQGMALRLRPEWRKAVLAHAGKPVAPDANSTLRVTFAKVQGYAPRDGAVYTPQTTLSGMMAKNTGEDPFDVPERVAKVAEAKRYGAWLDRKLKDVPVNFLSDADTTGGNSGSPTVNGKGQLVGVNFDRVWENVANDFGYNPEVARNVNVDVRYVLWMLDQVENADALLKELGVRKNSPVAEEMR</sequence>
<name>A0ABX7ND52_9BACT</name>
<evidence type="ECO:0000256" key="1">
    <source>
        <dbReference type="ARBA" id="ARBA00010491"/>
    </source>
</evidence>
<dbReference type="EMBL" id="CP071091">
    <property type="protein sequence ID" value="QSQ16725.1"/>
    <property type="molecule type" value="Genomic_DNA"/>
</dbReference>
<comment type="function">
    <text evidence="6">Catalyzes the removal of dipeptides from the N-terminus of oligopeptides.</text>
</comment>
<dbReference type="EC" id="3.4.14.-" evidence="6"/>
<dbReference type="RefSeq" id="WP_206718366.1">
    <property type="nucleotide sequence ID" value="NZ_CP071091.1"/>
</dbReference>
<keyword evidence="8" id="KW-1185">Reference proteome</keyword>
<evidence type="ECO:0000313" key="7">
    <source>
        <dbReference type="EMBL" id="QSQ16725.1"/>
    </source>
</evidence>
<protein>
    <recommendedName>
        <fullName evidence="6">Dipeptidyl-peptidase</fullName>
        <ecNumber evidence="6">3.4.14.-</ecNumber>
    </recommendedName>
</protein>
<keyword evidence="2 6" id="KW-0031">Aminopeptidase</keyword>